<protein>
    <recommendedName>
        <fullName evidence="7">NB-ARC domain-containing protein</fullName>
    </recommendedName>
</protein>
<dbReference type="InterPro" id="IPR058922">
    <property type="entry name" value="WHD_DRP"/>
</dbReference>
<dbReference type="Gene3D" id="1.10.10.10">
    <property type="entry name" value="Winged helix-like DNA-binding domain superfamily/Winged helix DNA-binding domain"/>
    <property type="match status" value="1"/>
</dbReference>
<dbReference type="Gramene" id="TKW11319">
    <property type="protein sequence ID" value="TKW11319"/>
    <property type="gene ID" value="SEVIR_6G225800v2"/>
</dbReference>
<dbReference type="PRINTS" id="PR00364">
    <property type="entry name" value="DISEASERSIST"/>
</dbReference>
<dbReference type="InterPro" id="IPR036388">
    <property type="entry name" value="WH-like_DNA-bd_sf"/>
</dbReference>
<evidence type="ECO:0000259" key="3">
    <source>
        <dbReference type="Pfam" id="PF23559"/>
    </source>
</evidence>
<dbReference type="Pfam" id="PF23559">
    <property type="entry name" value="WHD_DRP"/>
    <property type="match status" value="1"/>
</dbReference>
<evidence type="ECO:0000259" key="2">
    <source>
        <dbReference type="Pfam" id="PF00931"/>
    </source>
</evidence>
<organism evidence="5 6">
    <name type="scientific">Setaria viridis</name>
    <name type="common">Green bristlegrass</name>
    <name type="synonym">Setaria italica subsp. viridis</name>
    <dbReference type="NCBI Taxonomy" id="4556"/>
    <lineage>
        <taxon>Eukaryota</taxon>
        <taxon>Viridiplantae</taxon>
        <taxon>Streptophyta</taxon>
        <taxon>Embryophyta</taxon>
        <taxon>Tracheophyta</taxon>
        <taxon>Spermatophyta</taxon>
        <taxon>Magnoliopsida</taxon>
        <taxon>Liliopsida</taxon>
        <taxon>Poales</taxon>
        <taxon>Poaceae</taxon>
        <taxon>PACMAD clade</taxon>
        <taxon>Panicoideae</taxon>
        <taxon>Panicodae</taxon>
        <taxon>Paniceae</taxon>
        <taxon>Cenchrinae</taxon>
        <taxon>Setaria</taxon>
    </lineage>
</organism>
<dbReference type="EMBL" id="CM016557">
    <property type="protein sequence ID" value="TKW11319.1"/>
    <property type="molecule type" value="Genomic_DNA"/>
</dbReference>
<dbReference type="Gene3D" id="3.40.50.300">
    <property type="entry name" value="P-loop containing nucleotide triphosphate hydrolases"/>
    <property type="match status" value="1"/>
</dbReference>
<dbReference type="PANTHER" id="PTHR23155">
    <property type="entry name" value="DISEASE RESISTANCE PROTEIN RP"/>
    <property type="match status" value="1"/>
</dbReference>
<evidence type="ECO:0000256" key="1">
    <source>
        <dbReference type="ARBA" id="ARBA00022821"/>
    </source>
</evidence>
<proteinExistence type="predicted"/>
<dbReference type="InterPro" id="IPR044974">
    <property type="entry name" value="Disease_R_plants"/>
</dbReference>
<dbReference type="InterPro" id="IPR032675">
    <property type="entry name" value="LRR_dom_sf"/>
</dbReference>
<dbReference type="GO" id="GO:0043531">
    <property type="term" value="F:ADP binding"/>
    <property type="evidence" value="ECO:0007669"/>
    <property type="project" value="InterPro"/>
</dbReference>
<sequence length="931" mass="105879">MFDPISLASAAATWVVKKLLDRLSSAAINALLSSEGLEKEVAHLRDALRRANLVLGAVPAGAAAGIRIGNQQLVVQINQMQRLAADLAKHLDELEYYEIKEKVKKMSPKSSNQFACKVKSITQVGQSKPKINKSDIPHIKDAVDNLHKISEDVHNALLLEKLDGINRSTQNTSTDTREAVENFTEAKVFSREEKNEIVDLICHHASSDQELFVLPIVGDGGIGKTTLARLVYHDPQVKGKFDIMIWIYVSANFDEVKLTQGILEQIPDCEYKNTKNLTVLQRCIKKYLTKRFLLVLDDMWEESEGRWDKLLAPLRCTQVKGNAILVTTRKLSVAIITSKKEAHINLDGMKEDVFWRFFKQCIFGDENYRGQKKLMRIAKEIATKLKGNPLAAKSVGTLLRRNIDEIHWRKISDSDEWKLENGIDGIVPALMLSYNHLSYHLQLLFSYCALFPKGYKFDKDQLIRMWIALGFVMDERKKLEDAGSDSFDDLVDRSFFQKDEHYFVVHDLIHDVAREVSLHECLTVDGSDLQKAFPSVRHVGIWTELVYNEQNIERSITFEEKLDQIQNNVILTSLESLMLVGVYDENFSTKFVKILDQLRYIRVLKISAMPFNAELLLSSVKKFIHLRYLELRFDSDLHKPLPDAICKLYHLQVLDVRHWRGLDDLPKGMSNLVNLRCLFVPGSGSLHSNIYRVGQLKFLQELKEFRVRQENGFEISQLENLNEIRGSLSIFDLENATKKEEAYRARIKDKKHLRKLSLSWGTASISPAVQKEIMEVLKPHDYLDQLCVLNYAAATPSWLREKFSLSNLESLHLQNCAAMQILPPFEEMPFLKTLSLVGMSSLKDVRIDFGCGSANKDTASQSSEEDELELSEIEISKCSALKSIRLHSCKALTKLSINNCEALAFLEGLPSPDQLKHYVVHGCPQLPPGSI</sequence>
<dbReference type="Pfam" id="PF00931">
    <property type="entry name" value="NB-ARC"/>
    <property type="match status" value="1"/>
</dbReference>
<dbReference type="InterPro" id="IPR056789">
    <property type="entry name" value="LRR_R13L1-DRL21"/>
</dbReference>
<dbReference type="InterPro" id="IPR002182">
    <property type="entry name" value="NB-ARC"/>
</dbReference>
<gene>
    <name evidence="5" type="ORF">SEVIR_6G225800v2</name>
</gene>
<dbReference type="EMBL" id="CM016557">
    <property type="protein sequence ID" value="TKW11318.1"/>
    <property type="molecule type" value="Genomic_DNA"/>
</dbReference>
<evidence type="ECO:0000259" key="4">
    <source>
        <dbReference type="Pfam" id="PF25019"/>
    </source>
</evidence>
<dbReference type="Pfam" id="PF25019">
    <property type="entry name" value="LRR_R13L1-DRL21"/>
    <property type="match status" value="1"/>
</dbReference>
<keyword evidence="1" id="KW-0611">Plant defense</keyword>
<dbReference type="Gramene" id="TKW11318">
    <property type="protein sequence ID" value="TKW11318"/>
    <property type="gene ID" value="SEVIR_6G225800v2"/>
</dbReference>
<dbReference type="GO" id="GO:0098542">
    <property type="term" value="P:defense response to other organism"/>
    <property type="evidence" value="ECO:0007669"/>
    <property type="project" value="TreeGrafter"/>
</dbReference>
<accession>A0A4U6U6U6</accession>
<dbReference type="OMA" id="EQIPECE"/>
<reference evidence="5 6" key="1">
    <citation type="submission" date="2019-03" db="EMBL/GenBank/DDBJ databases">
        <title>WGS assembly of Setaria viridis.</title>
        <authorList>
            <person name="Huang P."/>
            <person name="Jenkins J."/>
            <person name="Grimwood J."/>
            <person name="Barry K."/>
            <person name="Healey A."/>
            <person name="Mamidi S."/>
            <person name="Sreedasyam A."/>
            <person name="Shu S."/>
            <person name="Feldman M."/>
            <person name="Wu J."/>
            <person name="Yu Y."/>
            <person name="Chen C."/>
            <person name="Johnson J."/>
            <person name="Rokhsar D."/>
            <person name="Baxter I."/>
            <person name="Schmutz J."/>
            <person name="Brutnell T."/>
            <person name="Kellogg E."/>
        </authorList>
    </citation>
    <scope>NUCLEOTIDE SEQUENCE [LARGE SCALE GENOMIC DNA]</scope>
    <source>
        <strain evidence="6">cv. A10</strain>
    </source>
</reference>
<dbReference type="SUPFAM" id="SSF52058">
    <property type="entry name" value="L domain-like"/>
    <property type="match status" value="1"/>
</dbReference>
<feature type="domain" description="NB-ARC" evidence="2">
    <location>
        <begin position="201"/>
        <end position="363"/>
    </location>
</feature>
<name>A0A4U6U6U6_SETVI</name>
<dbReference type="Proteomes" id="UP000298652">
    <property type="component" value="Chromosome 6"/>
</dbReference>
<dbReference type="SUPFAM" id="SSF52540">
    <property type="entry name" value="P-loop containing nucleoside triphosphate hydrolases"/>
    <property type="match status" value="1"/>
</dbReference>
<feature type="domain" description="R13L1/DRL21-like LRR repeat region" evidence="4">
    <location>
        <begin position="715"/>
        <end position="839"/>
    </location>
</feature>
<dbReference type="AlphaFoldDB" id="A0A4U6U6U6"/>
<feature type="domain" description="Disease resistance protein winged helix" evidence="3">
    <location>
        <begin position="450"/>
        <end position="513"/>
    </location>
</feature>
<dbReference type="Gene3D" id="3.80.10.10">
    <property type="entry name" value="Ribonuclease Inhibitor"/>
    <property type="match status" value="1"/>
</dbReference>
<evidence type="ECO:0000313" key="6">
    <source>
        <dbReference type="Proteomes" id="UP000298652"/>
    </source>
</evidence>
<dbReference type="InterPro" id="IPR027417">
    <property type="entry name" value="P-loop_NTPase"/>
</dbReference>
<evidence type="ECO:0000313" key="5">
    <source>
        <dbReference type="EMBL" id="TKW11318.1"/>
    </source>
</evidence>
<evidence type="ECO:0008006" key="7">
    <source>
        <dbReference type="Google" id="ProtNLM"/>
    </source>
</evidence>
<keyword evidence="6" id="KW-1185">Reference proteome</keyword>
<dbReference type="PANTHER" id="PTHR23155:SF1133">
    <property type="entry name" value="NBS-LRR-LIKE PROTEIN"/>
    <property type="match status" value="1"/>
</dbReference>